<dbReference type="GO" id="GO:0003697">
    <property type="term" value="F:single-stranded DNA binding"/>
    <property type="evidence" value="ECO:0007669"/>
    <property type="project" value="TreeGrafter"/>
</dbReference>
<dbReference type="InterPro" id="IPR019808">
    <property type="entry name" value="Histidine_triad_CS"/>
</dbReference>
<evidence type="ECO:0000313" key="4">
    <source>
        <dbReference type="Proteomes" id="UP000077266"/>
    </source>
</evidence>
<evidence type="ECO:0000313" key="3">
    <source>
        <dbReference type="EMBL" id="KZV99106.1"/>
    </source>
</evidence>
<dbReference type="GO" id="GO:0030983">
    <property type="term" value="F:mismatched DNA binding"/>
    <property type="evidence" value="ECO:0007669"/>
    <property type="project" value="TreeGrafter"/>
</dbReference>
<name>A0A165MDG0_EXIGL</name>
<dbReference type="EMBL" id="KV425912">
    <property type="protein sequence ID" value="KZV99106.1"/>
    <property type="molecule type" value="Genomic_DNA"/>
</dbReference>
<gene>
    <name evidence="3" type="ORF">EXIGLDRAFT_712473</name>
</gene>
<dbReference type="Pfam" id="PF11969">
    <property type="entry name" value="DcpS_C"/>
    <property type="match status" value="1"/>
</dbReference>
<sequence>MAPPPLAALRQYASVASPASLPPTVLFGHTDKTLTVYDKYNKSLFHLLVLPRSPALGSEAELESLQTLLKTKDRARDVLAALAESGETARKQIQEEMTERYGWSWGVRMGFHAVPSMLHVHLHVMSDDLLGEAMKNKKHYNSFHPTKGFWLPLEDVQAWLEADDEYYKRMSKLPKAQYEPLLKESLSCFRCDKELKTIPALKTHLQEEWDAKEKRELAKGKKRKAQGAPDGEDDAKKAKAEE</sequence>
<dbReference type="OrthoDB" id="3512845at2759"/>
<evidence type="ECO:0000259" key="2">
    <source>
        <dbReference type="Pfam" id="PF16278"/>
    </source>
</evidence>
<dbReference type="PANTHER" id="PTHR12486">
    <property type="entry name" value="APRATAXIN-RELATED"/>
    <property type="match status" value="1"/>
</dbReference>
<feature type="region of interest" description="Disordered" evidence="1">
    <location>
        <begin position="211"/>
        <end position="242"/>
    </location>
</feature>
<reference evidence="3 4" key="1">
    <citation type="journal article" date="2016" name="Mol. Biol. Evol.">
        <title>Comparative Genomics of Early-Diverging Mushroom-Forming Fungi Provides Insights into the Origins of Lignocellulose Decay Capabilities.</title>
        <authorList>
            <person name="Nagy L.G."/>
            <person name="Riley R."/>
            <person name="Tritt A."/>
            <person name="Adam C."/>
            <person name="Daum C."/>
            <person name="Floudas D."/>
            <person name="Sun H."/>
            <person name="Yadav J.S."/>
            <person name="Pangilinan J."/>
            <person name="Larsson K.H."/>
            <person name="Matsuura K."/>
            <person name="Barry K."/>
            <person name="Labutti K."/>
            <person name="Kuo R."/>
            <person name="Ohm R.A."/>
            <person name="Bhattacharya S.S."/>
            <person name="Shirouzu T."/>
            <person name="Yoshinaga Y."/>
            <person name="Martin F.M."/>
            <person name="Grigoriev I.V."/>
            <person name="Hibbett D.S."/>
        </authorList>
    </citation>
    <scope>NUCLEOTIDE SEQUENCE [LARGE SCALE GENOMIC DNA]</scope>
    <source>
        <strain evidence="3 4">HHB12029</strain>
    </source>
</reference>
<dbReference type="PROSITE" id="PS00892">
    <property type="entry name" value="HIT_1"/>
    <property type="match status" value="1"/>
</dbReference>
<dbReference type="SUPFAM" id="SSF54197">
    <property type="entry name" value="HIT-like"/>
    <property type="match status" value="1"/>
</dbReference>
<dbReference type="PANTHER" id="PTHR12486:SF4">
    <property type="entry name" value="APRATAXIN"/>
    <property type="match status" value="1"/>
</dbReference>
<dbReference type="GO" id="GO:0005634">
    <property type="term" value="C:nucleus"/>
    <property type="evidence" value="ECO:0007669"/>
    <property type="project" value="TreeGrafter"/>
</dbReference>
<dbReference type="GO" id="GO:0003725">
    <property type="term" value="F:double-stranded RNA binding"/>
    <property type="evidence" value="ECO:0007669"/>
    <property type="project" value="TreeGrafter"/>
</dbReference>
<dbReference type="InterPro" id="IPR032566">
    <property type="entry name" value="Znf-C2HE"/>
</dbReference>
<organism evidence="3 4">
    <name type="scientific">Exidia glandulosa HHB12029</name>
    <dbReference type="NCBI Taxonomy" id="1314781"/>
    <lineage>
        <taxon>Eukaryota</taxon>
        <taxon>Fungi</taxon>
        <taxon>Dikarya</taxon>
        <taxon>Basidiomycota</taxon>
        <taxon>Agaricomycotina</taxon>
        <taxon>Agaricomycetes</taxon>
        <taxon>Auriculariales</taxon>
        <taxon>Exidiaceae</taxon>
        <taxon>Exidia</taxon>
    </lineage>
</organism>
<dbReference type="AlphaFoldDB" id="A0A165MDG0"/>
<accession>A0A165MDG0</accession>
<dbReference type="GO" id="GO:0000012">
    <property type="term" value="P:single strand break repair"/>
    <property type="evidence" value="ECO:0007669"/>
    <property type="project" value="TreeGrafter"/>
</dbReference>
<feature type="domain" description="Aprataxin C2HE/C2H2/C2HC zinc finger" evidence="2">
    <location>
        <begin position="146"/>
        <end position="210"/>
    </location>
</feature>
<proteinExistence type="predicted"/>
<evidence type="ECO:0000256" key="1">
    <source>
        <dbReference type="SAM" id="MobiDB-lite"/>
    </source>
</evidence>
<dbReference type="InParanoid" id="A0A165MDG0"/>
<dbReference type="STRING" id="1314781.A0A165MDG0"/>
<keyword evidence="4" id="KW-1185">Reference proteome</keyword>
<dbReference type="GO" id="GO:1990165">
    <property type="term" value="F:single-strand break-containing DNA binding"/>
    <property type="evidence" value="ECO:0007669"/>
    <property type="project" value="TreeGrafter"/>
</dbReference>
<dbReference type="GO" id="GO:0033699">
    <property type="term" value="F:DNA 5'-adenosine monophosphate hydrolase activity"/>
    <property type="evidence" value="ECO:0007669"/>
    <property type="project" value="TreeGrafter"/>
</dbReference>
<dbReference type="FunCoup" id="A0A165MDG0">
    <property type="interactions" value="490"/>
</dbReference>
<dbReference type="Proteomes" id="UP000077266">
    <property type="component" value="Unassembled WGS sequence"/>
</dbReference>
<dbReference type="Pfam" id="PF16278">
    <property type="entry name" value="zf-C2HE"/>
    <property type="match status" value="1"/>
</dbReference>
<dbReference type="Gene3D" id="3.30.428.10">
    <property type="entry name" value="HIT-like"/>
    <property type="match status" value="1"/>
</dbReference>
<protein>
    <submittedName>
        <fullName evidence="3">HIT-like protein</fullName>
    </submittedName>
</protein>
<dbReference type="InterPro" id="IPR036265">
    <property type="entry name" value="HIT-like_sf"/>
</dbReference>